<dbReference type="KEGG" id="pdp:PDIP_09900"/>
<dbReference type="Pfam" id="PF08592">
    <property type="entry name" value="Anthrone_oxy"/>
    <property type="match status" value="1"/>
</dbReference>
<keyword evidence="5 7" id="KW-0472">Membrane</keyword>
<accession>A0A7T6XVX5</accession>
<dbReference type="GO" id="GO:0016020">
    <property type="term" value="C:membrane"/>
    <property type="evidence" value="ECO:0007669"/>
    <property type="project" value="UniProtKB-SubCell"/>
</dbReference>
<proteinExistence type="inferred from homology"/>
<keyword evidence="4 8" id="KW-0503">Monooxygenase</keyword>
<sequence length="174" mass="18261">MSTPLTFRLAQTVGIFGAAWLSGNIAALSMNAAPGILESRRENEISSTILAKQWKKLYEAGKAQNPPIAAITAAAFFYLAWSVRSGRSLVRGASNLPTLYGSAAVLTLSIVPYTIVAMSKTNAALLTKATGNSKVAEKASADVDELVQNWISLNTIRGLLPLVGGLVGIFAALP</sequence>
<dbReference type="InterPro" id="IPR013901">
    <property type="entry name" value="Anthrone_oxy"/>
</dbReference>
<dbReference type="Proteomes" id="UP000595662">
    <property type="component" value="Chromosome 6"/>
</dbReference>
<evidence type="ECO:0000256" key="2">
    <source>
        <dbReference type="ARBA" id="ARBA00022692"/>
    </source>
</evidence>
<dbReference type="AlphaFoldDB" id="A0A7T6XVX5"/>
<evidence type="ECO:0000313" key="9">
    <source>
        <dbReference type="Proteomes" id="UP000595662"/>
    </source>
</evidence>
<comment type="subcellular location">
    <subcellularLocation>
        <location evidence="1">Membrane</location>
        <topology evidence="1">Multi-pass membrane protein</topology>
    </subcellularLocation>
</comment>
<keyword evidence="2 7" id="KW-0812">Transmembrane</keyword>
<dbReference type="GO" id="GO:0004497">
    <property type="term" value="F:monooxygenase activity"/>
    <property type="evidence" value="ECO:0007669"/>
    <property type="project" value="UniProtKB-KW"/>
</dbReference>
<evidence type="ECO:0000313" key="8">
    <source>
        <dbReference type="EMBL" id="QQK48265.1"/>
    </source>
</evidence>
<gene>
    <name evidence="8" type="ORF">Pdw03_5900</name>
</gene>
<feature type="transmembrane region" description="Helical" evidence="7">
    <location>
        <begin position="155"/>
        <end position="173"/>
    </location>
</feature>
<evidence type="ECO:0000256" key="5">
    <source>
        <dbReference type="ARBA" id="ARBA00023136"/>
    </source>
</evidence>
<organism evidence="8 9">
    <name type="scientific">Penicillium digitatum</name>
    <name type="common">Green mold</name>
    <dbReference type="NCBI Taxonomy" id="36651"/>
    <lineage>
        <taxon>Eukaryota</taxon>
        <taxon>Fungi</taxon>
        <taxon>Dikarya</taxon>
        <taxon>Ascomycota</taxon>
        <taxon>Pezizomycotina</taxon>
        <taxon>Eurotiomycetes</taxon>
        <taxon>Eurotiomycetidae</taxon>
        <taxon>Eurotiales</taxon>
        <taxon>Aspergillaceae</taxon>
        <taxon>Penicillium</taxon>
    </lineage>
</organism>
<keyword evidence="4 8" id="KW-0560">Oxidoreductase</keyword>
<dbReference type="RefSeq" id="XP_014538375.2">
    <property type="nucleotide sequence ID" value="XM_014682889.2"/>
</dbReference>
<evidence type="ECO:0000256" key="3">
    <source>
        <dbReference type="ARBA" id="ARBA00022989"/>
    </source>
</evidence>
<evidence type="ECO:0000256" key="4">
    <source>
        <dbReference type="ARBA" id="ARBA00023033"/>
    </source>
</evidence>
<evidence type="ECO:0000256" key="6">
    <source>
        <dbReference type="ARBA" id="ARBA00034313"/>
    </source>
</evidence>
<name>A0A7T6XVX5_PENDI</name>
<evidence type="ECO:0000256" key="1">
    <source>
        <dbReference type="ARBA" id="ARBA00004141"/>
    </source>
</evidence>
<dbReference type="PANTHER" id="PTHR35042">
    <property type="entry name" value="ANTHRONE OXYGENASE ENCC"/>
    <property type="match status" value="1"/>
</dbReference>
<protein>
    <submittedName>
        <fullName evidence="8">Noranthrone monooxygenase</fullName>
    </submittedName>
</protein>
<dbReference type="GeneID" id="26229313"/>
<dbReference type="EMBL" id="CP060779">
    <property type="protein sequence ID" value="QQK48265.1"/>
    <property type="molecule type" value="Genomic_DNA"/>
</dbReference>
<dbReference type="PANTHER" id="PTHR35042:SF1">
    <property type="entry name" value="DUF1772-DOMAIN-CONTAINING PROTEIN"/>
    <property type="match status" value="1"/>
</dbReference>
<dbReference type="VEuPathDB" id="FungiDB:PDIP_09900"/>
<keyword evidence="3 7" id="KW-1133">Transmembrane helix</keyword>
<feature type="transmembrane region" description="Helical" evidence="7">
    <location>
        <begin position="63"/>
        <end position="81"/>
    </location>
</feature>
<reference evidence="8 9" key="1">
    <citation type="submission" date="2020-08" db="EMBL/GenBank/DDBJ databases">
        <title>The completed genome sequence of the pathogenic ascomycete fungus Penicillium digitatum.</title>
        <authorList>
            <person name="Wang M."/>
        </authorList>
    </citation>
    <scope>NUCLEOTIDE SEQUENCE [LARGE SCALE GENOMIC DNA]</scope>
    <source>
        <strain evidence="8 9">PdW03</strain>
    </source>
</reference>
<evidence type="ECO:0000256" key="7">
    <source>
        <dbReference type="SAM" id="Phobius"/>
    </source>
</evidence>
<comment type="similarity">
    <text evidence="6">Belongs to the anthrone oxygenase family.</text>
</comment>
<feature type="transmembrane region" description="Helical" evidence="7">
    <location>
        <begin position="93"/>
        <end position="115"/>
    </location>
</feature>